<comment type="caution">
    <text evidence="3">The sequence shown here is derived from an EMBL/GenBank/DDBJ whole genome shotgun (WGS) entry which is preliminary data.</text>
</comment>
<dbReference type="GO" id="GO:0006508">
    <property type="term" value="P:proteolysis"/>
    <property type="evidence" value="ECO:0007669"/>
    <property type="project" value="InterPro"/>
</dbReference>
<evidence type="ECO:0000256" key="1">
    <source>
        <dbReference type="ARBA" id="ARBA00008455"/>
    </source>
</evidence>
<dbReference type="Gene3D" id="3.90.70.10">
    <property type="entry name" value="Cysteine proteinases"/>
    <property type="match status" value="1"/>
</dbReference>
<dbReference type="PANTHER" id="PTHR12411">
    <property type="entry name" value="CYSTEINE PROTEASE FAMILY C1-RELATED"/>
    <property type="match status" value="1"/>
</dbReference>
<dbReference type="SMART" id="SM00645">
    <property type="entry name" value="Pept_C1"/>
    <property type="match status" value="1"/>
</dbReference>
<dbReference type="GO" id="GO:0008234">
    <property type="term" value="F:cysteine-type peptidase activity"/>
    <property type="evidence" value="ECO:0007669"/>
    <property type="project" value="InterPro"/>
</dbReference>
<dbReference type="InterPro" id="IPR000668">
    <property type="entry name" value="Peptidase_C1A_C"/>
</dbReference>
<dbReference type="AlphaFoldDB" id="A0A2M8EU96"/>
<dbReference type="Pfam" id="PF00112">
    <property type="entry name" value="Peptidase_C1"/>
    <property type="match status" value="1"/>
</dbReference>
<organism evidence="3 4">
    <name type="scientific">Candidatus Shapirobacteria bacterium CG_4_9_14_0_2_um_filter_40_11</name>
    <dbReference type="NCBI Taxonomy" id="1974876"/>
    <lineage>
        <taxon>Bacteria</taxon>
        <taxon>Candidatus Shapironibacteriota</taxon>
    </lineage>
</organism>
<dbReference type="CDD" id="cd02619">
    <property type="entry name" value="Peptidase_C1"/>
    <property type="match status" value="1"/>
</dbReference>
<dbReference type="EMBL" id="PFSE01000051">
    <property type="protein sequence ID" value="PJC28693.1"/>
    <property type="molecule type" value="Genomic_DNA"/>
</dbReference>
<evidence type="ECO:0000313" key="3">
    <source>
        <dbReference type="EMBL" id="PJC28693.1"/>
    </source>
</evidence>
<proteinExistence type="inferred from homology"/>
<dbReference type="Proteomes" id="UP000230885">
    <property type="component" value="Unassembled WGS sequence"/>
</dbReference>
<reference evidence="4" key="1">
    <citation type="submission" date="2017-09" db="EMBL/GenBank/DDBJ databases">
        <title>Depth-based differentiation of microbial function through sediment-hosted aquifers and enrichment of novel symbionts in the deep terrestrial subsurface.</title>
        <authorList>
            <person name="Probst A.J."/>
            <person name="Ladd B."/>
            <person name="Jarett J.K."/>
            <person name="Geller-Mcgrath D.E."/>
            <person name="Sieber C.M.K."/>
            <person name="Emerson J.B."/>
            <person name="Anantharaman K."/>
            <person name="Thomas B.C."/>
            <person name="Malmstrom R."/>
            <person name="Stieglmeier M."/>
            <person name="Klingl A."/>
            <person name="Woyke T."/>
            <person name="Ryan C.M."/>
            <person name="Banfield J.F."/>
        </authorList>
    </citation>
    <scope>NUCLEOTIDE SEQUENCE [LARGE SCALE GENOMIC DNA]</scope>
</reference>
<sequence>MNFFKPDPRLLFLFIFSFVFLFIFPSLALATLPPAVDNREYDTPIKNQQEGTCWAYATTAMVEAQFKKQTGKTVDLSEGYLVSCCDSAGKNPEVCGFCYGCGSCNGGSEDTSSKFIFEHGVVDQQCFDSEGCTSLCSEKCSDWQSRLYKTESFNCYGKPGVDKVKELVASGLPLTAFFLHPDFAHGAKISGYDDNSSICQEAYGVPGCWIIKNSWGVANGWVYSLWHEEGYLYLPYYRTPLGEDSESESIYKVCSVGAIIPPGPSIAAQQKIFGTSIVLGNVNNIRFVDKVAVKYKDAAGNWFYSQKYPVGVGDTGTDFQYEIALPPGTYKPYLDLWKGDGFVDSLPDLNELEITVSQGENKRLDLEFDLRRQGIFGTLHILRNENTMDFNQILIVASPGDRQAFYFLPFGDDIFLNYKLFFIKPGTYSFNINLLKDNRLVDIRAIPGETSLYGGEGKRQDFEVDLRNVPPRFCPPPNICVPGFVCTAINRGIPSGQRDCASGLICCERDYFSAITFSPHSCCPLWEKCGGTNYGKCGFMNFFNLCDYCGGPSLTPPTPTPSPTSTPTPTPIPRSYCEGNYLVNINGLRQYCSGGCEDVDENPHDGISERARCKGFGTCGDCNTCLSADKSLCRTVYQEGVCGENGLTAPCCLLDQSCRPDFQYACGYADPNNYCHKCLRFNNIGNGTSANTGPEAWCTDWDLTCGEGGPAKPRTKYPPDGFPVVEDQPVILSWYSFGEGFKEKCGEKLPSSHPKWENCNGTWKWDSPAQCISQYEGGGSSDRDCWGYVCAKGSFGIPTDWRYYEVFIKKPGEADFSSLCKITGIPNPSKPDLGWVQTIPEEKKSCSFLPDRPGEYQWYVRAGYGLTTQGGASGQHNDSLISKFTTVGNPNLRAVCKEENGKTKVILSWDPITNATSYAVRIDNKANGWDGSCGKTEISTGDICIDRTWGTSYEQKITKGQQYSWWIHPVTTDNIWGDRLSGEDFICDEPIPTVEISSTLTPIQTSTLAPAPTPFGQCETCRLYSANSETLWQEINPPFTLKKGQEVYIVTKGESYNTGTQNIKARFRINGTAEQSWCNKQGLILIQSQTTNTFWCETTLKYGGYFYIPYQFNSKGKYLIQSMLFNQETGWY</sequence>
<dbReference type="InterPro" id="IPR038765">
    <property type="entry name" value="Papain-like_cys_pep_sf"/>
</dbReference>
<evidence type="ECO:0000313" key="4">
    <source>
        <dbReference type="Proteomes" id="UP000230885"/>
    </source>
</evidence>
<comment type="similarity">
    <text evidence="1">Belongs to the peptidase C1 family.</text>
</comment>
<name>A0A2M8EU96_9BACT</name>
<accession>A0A2M8EU96</accession>
<dbReference type="InterPro" id="IPR013128">
    <property type="entry name" value="Peptidase_C1A"/>
</dbReference>
<evidence type="ECO:0000259" key="2">
    <source>
        <dbReference type="SMART" id="SM00645"/>
    </source>
</evidence>
<feature type="domain" description="Peptidase C1A papain C-terminal" evidence="2">
    <location>
        <begin position="32"/>
        <end position="253"/>
    </location>
</feature>
<dbReference type="SUPFAM" id="SSF54001">
    <property type="entry name" value="Cysteine proteinases"/>
    <property type="match status" value="1"/>
</dbReference>
<protein>
    <recommendedName>
        <fullName evidence="2">Peptidase C1A papain C-terminal domain-containing protein</fullName>
    </recommendedName>
</protein>
<gene>
    <name evidence="3" type="ORF">CO053_03285</name>
</gene>